<organism evidence="1 2">
    <name type="scientific">Cetraspora pellucida</name>
    <dbReference type="NCBI Taxonomy" id="1433469"/>
    <lineage>
        <taxon>Eukaryota</taxon>
        <taxon>Fungi</taxon>
        <taxon>Fungi incertae sedis</taxon>
        <taxon>Mucoromycota</taxon>
        <taxon>Glomeromycotina</taxon>
        <taxon>Glomeromycetes</taxon>
        <taxon>Diversisporales</taxon>
        <taxon>Gigasporaceae</taxon>
        <taxon>Cetraspora</taxon>
    </lineage>
</organism>
<evidence type="ECO:0000313" key="2">
    <source>
        <dbReference type="Proteomes" id="UP000789759"/>
    </source>
</evidence>
<gene>
    <name evidence="1" type="ORF">CPELLU_LOCUS5277</name>
</gene>
<dbReference type="EMBL" id="CAJVQA010002984">
    <property type="protein sequence ID" value="CAG8562668.1"/>
    <property type="molecule type" value="Genomic_DNA"/>
</dbReference>
<accession>A0A9N9BG29</accession>
<keyword evidence="2" id="KW-1185">Reference proteome</keyword>
<sequence>MNTEIKYLLEKNISIYPHNYDAKYLVRYFYDKAPNISDKDVYKEVVKLKVGKFGNYSDDIVNMFGELLWLTVCESERNNIKKEYKDITDQIIEILIPATGERPLGQIFNRGIVDCFPQSTNVNNRPNHNDMISGFAPTNW</sequence>
<protein>
    <submittedName>
        <fullName evidence="1">13319_t:CDS:1</fullName>
    </submittedName>
</protein>
<dbReference type="AlphaFoldDB" id="A0A9N9BG29"/>
<reference evidence="1" key="1">
    <citation type="submission" date="2021-06" db="EMBL/GenBank/DDBJ databases">
        <authorList>
            <person name="Kallberg Y."/>
            <person name="Tangrot J."/>
            <person name="Rosling A."/>
        </authorList>
    </citation>
    <scope>NUCLEOTIDE SEQUENCE</scope>
    <source>
        <strain evidence="1">FL966</strain>
    </source>
</reference>
<name>A0A9N9BG29_9GLOM</name>
<dbReference type="OrthoDB" id="2376166at2759"/>
<proteinExistence type="predicted"/>
<evidence type="ECO:0000313" key="1">
    <source>
        <dbReference type="EMBL" id="CAG8562668.1"/>
    </source>
</evidence>
<dbReference type="Proteomes" id="UP000789759">
    <property type="component" value="Unassembled WGS sequence"/>
</dbReference>
<comment type="caution">
    <text evidence="1">The sequence shown here is derived from an EMBL/GenBank/DDBJ whole genome shotgun (WGS) entry which is preliminary data.</text>
</comment>